<comment type="caution">
    <text evidence="3">The sequence shown here is derived from an EMBL/GenBank/DDBJ whole genome shotgun (WGS) entry which is preliminary data.</text>
</comment>
<proteinExistence type="predicted"/>
<name>A0A843AGD5_METAZ</name>
<dbReference type="InterPro" id="IPR011761">
    <property type="entry name" value="ATP-grasp"/>
</dbReference>
<dbReference type="PIRSF" id="PIRSF016817">
    <property type="entry name" value="UCP016817_carboligase"/>
    <property type="match status" value="1"/>
</dbReference>
<evidence type="ECO:0000259" key="2">
    <source>
        <dbReference type="PROSITE" id="PS50975"/>
    </source>
</evidence>
<accession>A0A843AGD5</accession>
<dbReference type="RefSeq" id="WP_278521907.1">
    <property type="nucleotide sequence ID" value="NZ_JADIIN010000019.1"/>
</dbReference>
<keyword evidence="1" id="KW-0067">ATP-binding</keyword>
<dbReference type="GO" id="GO:0005524">
    <property type="term" value="F:ATP binding"/>
    <property type="evidence" value="ECO:0007669"/>
    <property type="project" value="UniProtKB-UniRule"/>
</dbReference>
<evidence type="ECO:0000256" key="1">
    <source>
        <dbReference type="PROSITE-ProRule" id="PRU00409"/>
    </source>
</evidence>
<sequence>MEKLLIMGINTRGLVNSSLTLPYKTYSASYYCTFDFKLPYKEKHILKQKEGTSCGFIEKNYNPGKLLELSKDFIEEVDGIVLSSGISCNDFKGIFKKHKRKIIGNQKTEHVEDKYKFYKKIKNKYLTPKTFKINYGNNEDNISEILEIAKQYTNISFIIKPLQGSGGYGVSYIKYNDENEIIFNSPFNASKKNKDETIDINKFYNEYIKYENSGLVVQEYINGKNVSSSILSTKEESKTIVTSNMLTDLDFGIKNSFKYCGNIVPFNINSTNNALSLEKEKNTMKHIKRGSEDLISYLKLIGSNGLDMIIDKNLEEPYIIEVNPRFQGTYECIEELLGINLLEAHIKACEGELIEIPKIPKDTYSIKRIIYSPERIKLKNNIDITNVYDIPYKGVIIEKDEPVLTIITPKDNISNVKNEVNNAVYLIEKEFKNDKKVN</sequence>
<feature type="domain" description="ATP-grasp" evidence="2">
    <location>
        <begin position="119"/>
        <end position="350"/>
    </location>
</feature>
<dbReference type="InterPro" id="IPR003806">
    <property type="entry name" value="ATP-grasp_PylC-type"/>
</dbReference>
<dbReference type="Proteomes" id="UP000658733">
    <property type="component" value="Unassembled WGS sequence"/>
</dbReference>
<dbReference type="SUPFAM" id="SSF56059">
    <property type="entry name" value="Glutathione synthetase ATP-binding domain-like"/>
    <property type="match status" value="1"/>
</dbReference>
<evidence type="ECO:0000313" key="4">
    <source>
        <dbReference type="Proteomes" id="UP000658733"/>
    </source>
</evidence>
<dbReference type="Pfam" id="PF02655">
    <property type="entry name" value="ATP-grasp_3"/>
    <property type="match status" value="1"/>
</dbReference>
<reference evidence="3" key="1">
    <citation type="submission" date="2020-10" db="EMBL/GenBank/DDBJ databases">
        <title>Dehalococcoides mccartyi of a TCE/Cr reducing biochatode.</title>
        <authorList>
            <person name="Matturro B."/>
        </authorList>
    </citation>
    <scope>NUCLEOTIDE SEQUENCE</scope>
    <source>
        <strain evidence="3">Bin4</strain>
    </source>
</reference>
<evidence type="ECO:0000313" key="3">
    <source>
        <dbReference type="EMBL" id="MBF4468166.1"/>
    </source>
</evidence>
<dbReference type="Gene3D" id="3.30.470.20">
    <property type="entry name" value="ATP-grasp fold, B domain"/>
    <property type="match status" value="1"/>
</dbReference>
<dbReference type="PROSITE" id="PS50975">
    <property type="entry name" value="ATP_GRASP"/>
    <property type="match status" value="1"/>
</dbReference>
<dbReference type="AlphaFoldDB" id="A0A843AGD5"/>
<organism evidence="3 4">
    <name type="scientific">Methanobrevibacter arboriphilus</name>
    <dbReference type="NCBI Taxonomy" id="39441"/>
    <lineage>
        <taxon>Archaea</taxon>
        <taxon>Methanobacteriati</taxon>
        <taxon>Methanobacteriota</taxon>
        <taxon>Methanomada group</taxon>
        <taxon>Methanobacteria</taxon>
        <taxon>Methanobacteriales</taxon>
        <taxon>Methanobacteriaceae</taxon>
        <taxon>Methanobrevibacter</taxon>
    </lineage>
</organism>
<dbReference type="GO" id="GO:0046872">
    <property type="term" value="F:metal ion binding"/>
    <property type="evidence" value="ECO:0007669"/>
    <property type="project" value="InterPro"/>
</dbReference>
<keyword evidence="1" id="KW-0547">Nucleotide-binding</keyword>
<protein>
    <submittedName>
        <fullName evidence="3">ATP-grasp domain-containing protein</fullName>
    </submittedName>
</protein>
<gene>
    <name evidence="3" type="ORF">ISP01_02050</name>
</gene>
<dbReference type="EMBL" id="JADIIN010000019">
    <property type="protein sequence ID" value="MBF4468166.1"/>
    <property type="molecule type" value="Genomic_DNA"/>
</dbReference>
<dbReference type="InterPro" id="IPR016677">
    <property type="entry name" value="UCP016817_carboligase"/>
</dbReference>